<name>A0A3N1PPI0_9GAMM</name>
<dbReference type="AlphaFoldDB" id="A0A3N1PPI0"/>
<organism evidence="2 3">
    <name type="scientific">Gallaecimonas pentaromativorans</name>
    <dbReference type="NCBI Taxonomy" id="584787"/>
    <lineage>
        <taxon>Bacteria</taxon>
        <taxon>Pseudomonadati</taxon>
        <taxon>Pseudomonadota</taxon>
        <taxon>Gammaproteobacteria</taxon>
        <taxon>Enterobacterales</taxon>
        <taxon>Gallaecimonadaceae</taxon>
        <taxon>Gallaecimonas</taxon>
    </lineage>
</organism>
<dbReference type="Proteomes" id="UP000268033">
    <property type="component" value="Unassembled WGS sequence"/>
</dbReference>
<dbReference type="STRING" id="584787.GCA_001247655_01940"/>
<keyword evidence="2" id="KW-0645">Protease</keyword>
<dbReference type="RefSeq" id="WP_050657941.1">
    <property type="nucleotide sequence ID" value="NZ_LFWC01000002.1"/>
</dbReference>
<proteinExistence type="predicted"/>
<gene>
    <name evidence="2" type="ORF">EDC28_101351</name>
</gene>
<feature type="compositionally biased region" description="Basic and acidic residues" evidence="1">
    <location>
        <begin position="156"/>
        <end position="168"/>
    </location>
</feature>
<reference evidence="2 3" key="1">
    <citation type="submission" date="2018-11" db="EMBL/GenBank/DDBJ databases">
        <title>Genomic Encyclopedia of Type Strains, Phase IV (KMG-IV): sequencing the most valuable type-strain genomes for metagenomic binning, comparative biology and taxonomic classification.</title>
        <authorList>
            <person name="Goeker M."/>
        </authorList>
    </citation>
    <scope>NUCLEOTIDE SEQUENCE [LARGE SCALE GENOMIC DNA]</scope>
    <source>
        <strain evidence="2 3">DSM 21945</strain>
    </source>
</reference>
<evidence type="ECO:0000313" key="2">
    <source>
        <dbReference type="EMBL" id="ROQ30665.1"/>
    </source>
</evidence>
<feature type="region of interest" description="Disordered" evidence="1">
    <location>
        <begin position="156"/>
        <end position="180"/>
    </location>
</feature>
<keyword evidence="3" id="KW-1185">Reference proteome</keyword>
<protein>
    <submittedName>
        <fullName evidence="2">Putative secreted Zn-dependent protease</fullName>
    </submittedName>
</protein>
<dbReference type="GO" id="GO:0006508">
    <property type="term" value="P:proteolysis"/>
    <property type="evidence" value="ECO:0007669"/>
    <property type="project" value="UniProtKB-KW"/>
</dbReference>
<comment type="caution">
    <text evidence="2">The sequence shown here is derived from an EMBL/GenBank/DDBJ whole genome shotgun (WGS) entry which is preliminary data.</text>
</comment>
<dbReference type="Pfam" id="PF06037">
    <property type="entry name" value="DUF922"/>
    <property type="match status" value="1"/>
</dbReference>
<evidence type="ECO:0000313" key="3">
    <source>
        <dbReference type="Proteomes" id="UP000268033"/>
    </source>
</evidence>
<keyword evidence="2" id="KW-0378">Hydrolase</keyword>
<accession>A0A3N1PPI0</accession>
<dbReference type="OrthoDB" id="7061036at2"/>
<evidence type="ECO:0000256" key="1">
    <source>
        <dbReference type="SAM" id="MobiDB-lite"/>
    </source>
</evidence>
<dbReference type="EMBL" id="RJUL01000001">
    <property type="protein sequence ID" value="ROQ30665.1"/>
    <property type="molecule type" value="Genomic_DNA"/>
</dbReference>
<dbReference type="InterPro" id="IPR010321">
    <property type="entry name" value="DUF922"/>
</dbReference>
<sequence>MLSLLLLAASPFQDPDVHYHEQVAYYPIKADSWDALLEVVRRRPGKGNKAWAQTAWNASYKVAFASDQRRCWISAMEVTLKVTISLPRWLDTPKALKPRWEAFYEHIHRHEYRHRQHVIDMIKALRSRAMALPPGPDCGAIKAGYLRIKTELEQKREQQDTKLDEQDRLWQISEQQQATD</sequence>
<dbReference type="GO" id="GO:0008233">
    <property type="term" value="F:peptidase activity"/>
    <property type="evidence" value="ECO:0007669"/>
    <property type="project" value="UniProtKB-KW"/>
</dbReference>